<name>A0A6C0J0H4_9ZZZZ</name>
<reference evidence="1" key="1">
    <citation type="journal article" date="2020" name="Nature">
        <title>Giant virus diversity and host interactions through global metagenomics.</title>
        <authorList>
            <person name="Schulz F."/>
            <person name="Roux S."/>
            <person name="Paez-Espino D."/>
            <person name="Jungbluth S."/>
            <person name="Walsh D.A."/>
            <person name="Denef V.J."/>
            <person name="McMahon K.D."/>
            <person name="Konstantinidis K.T."/>
            <person name="Eloe-Fadrosh E.A."/>
            <person name="Kyrpides N.C."/>
            <person name="Woyke T."/>
        </authorList>
    </citation>
    <scope>NUCLEOTIDE SEQUENCE</scope>
    <source>
        <strain evidence="1">GVMAG-M-3300025652-16</strain>
    </source>
</reference>
<accession>A0A6C0J0H4</accession>
<evidence type="ECO:0000313" key="1">
    <source>
        <dbReference type="EMBL" id="QHT98349.1"/>
    </source>
</evidence>
<dbReference type="EMBL" id="MN740292">
    <property type="protein sequence ID" value="QHT98349.1"/>
    <property type="molecule type" value="Genomic_DNA"/>
</dbReference>
<protein>
    <submittedName>
        <fullName evidence="1">Uncharacterized protein</fullName>
    </submittedName>
</protein>
<dbReference type="AlphaFoldDB" id="A0A6C0J0H4"/>
<organism evidence="1">
    <name type="scientific">viral metagenome</name>
    <dbReference type="NCBI Taxonomy" id="1070528"/>
    <lineage>
        <taxon>unclassified sequences</taxon>
        <taxon>metagenomes</taxon>
        <taxon>organismal metagenomes</taxon>
    </lineage>
</organism>
<proteinExistence type="predicted"/>
<sequence length="63" mass="7355">MWETHKTVHLKRLPEQAYVMDPYPLLAQLVEQWTVVPRVTCSNQVERTHSSVAQLVERQAVNL</sequence>